<protein>
    <submittedName>
        <fullName evidence="1">RidA/YER057c/UK114 superfamily, group 6</fullName>
    </submittedName>
</protein>
<gene>
    <name evidence="1" type="ORF">MNBD_BACTEROID06-740</name>
</gene>
<proteinExistence type="predicted"/>
<dbReference type="SUPFAM" id="SSF55298">
    <property type="entry name" value="YjgF-like"/>
    <property type="match status" value="1"/>
</dbReference>
<organism evidence="1">
    <name type="scientific">hydrothermal vent metagenome</name>
    <dbReference type="NCBI Taxonomy" id="652676"/>
    <lineage>
        <taxon>unclassified sequences</taxon>
        <taxon>metagenomes</taxon>
        <taxon>ecological metagenomes</taxon>
    </lineage>
</organism>
<name>A0A3B0V350_9ZZZZ</name>
<dbReference type="AlphaFoldDB" id="A0A3B0V350"/>
<accession>A0A3B0V350</accession>
<dbReference type="InterPro" id="IPR035959">
    <property type="entry name" value="RutC-like_sf"/>
</dbReference>
<feature type="non-terminal residue" evidence="1">
    <location>
        <position position="43"/>
    </location>
</feature>
<evidence type="ECO:0000313" key="1">
    <source>
        <dbReference type="EMBL" id="VAW26396.1"/>
    </source>
</evidence>
<dbReference type="EMBL" id="UOES01000095">
    <property type="protein sequence ID" value="VAW26396.1"/>
    <property type="molecule type" value="Genomic_DNA"/>
</dbReference>
<reference evidence="1" key="1">
    <citation type="submission" date="2018-06" db="EMBL/GenBank/DDBJ databases">
        <authorList>
            <person name="Zhirakovskaya E."/>
        </authorList>
    </citation>
    <scope>NUCLEOTIDE SEQUENCE</scope>
</reference>
<sequence length="43" mass="4589">MGRLNISSGTPWEDKVGYSRAVRVDNIIEISGTVALKDGNLVG</sequence>
<dbReference type="Gene3D" id="3.30.1330.40">
    <property type="entry name" value="RutC-like"/>
    <property type="match status" value="1"/>
</dbReference>